<reference evidence="3" key="2">
    <citation type="submission" date="2015-01" db="EMBL/GenBank/DDBJ databases">
        <title>Evolutionary Origins and Diversification of the Mycorrhizal Mutualists.</title>
        <authorList>
            <consortium name="DOE Joint Genome Institute"/>
            <consortium name="Mycorrhizal Genomics Consortium"/>
            <person name="Kohler A."/>
            <person name="Kuo A."/>
            <person name="Nagy L.G."/>
            <person name="Floudas D."/>
            <person name="Copeland A."/>
            <person name="Barry K.W."/>
            <person name="Cichocki N."/>
            <person name="Veneault-Fourrey C."/>
            <person name="LaButti K."/>
            <person name="Lindquist E.A."/>
            <person name="Lipzen A."/>
            <person name="Lundell T."/>
            <person name="Morin E."/>
            <person name="Murat C."/>
            <person name="Riley R."/>
            <person name="Ohm R."/>
            <person name="Sun H."/>
            <person name="Tunlid A."/>
            <person name="Henrissat B."/>
            <person name="Grigoriev I.V."/>
            <person name="Hibbett D.S."/>
            <person name="Martin F."/>
        </authorList>
    </citation>
    <scope>NUCLEOTIDE SEQUENCE [LARGE SCALE GENOMIC DNA]</scope>
    <source>
        <strain evidence="3">UH-Slu-Lm8-n1</strain>
    </source>
</reference>
<dbReference type="AlphaFoldDB" id="A0A0D0ANY7"/>
<dbReference type="Proteomes" id="UP000054485">
    <property type="component" value="Unassembled WGS sequence"/>
</dbReference>
<proteinExistence type="predicted"/>
<organism evidence="2 3">
    <name type="scientific">Suillus luteus UH-Slu-Lm8-n1</name>
    <dbReference type="NCBI Taxonomy" id="930992"/>
    <lineage>
        <taxon>Eukaryota</taxon>
        <taxon>Fungi</taxon>
        <taxon>Dikarya</taxon>
        <taxon>Basidiomycota</taxon>
        <taxon>Agaricomycotina</taxon>
        <taxon>Agaricomycetes</taxon>
        <taxon>Agaricomycetidae</taxon>
        <taxon>Boletales</taxon>
        <taxon>Suillineae</taxon>
        <taxon>Suillaceae</taxon>
        <taxon>Suillus</taxon>
    </lineage>
</organism>
<dbReference type="InParanoid" id="A0A0D0ANY7"/>
<evidence type="ECO:0000256" key="1">
    <source>
        <dbReference type="SAM" id="MobiDB-lite"/>
    </source>
</evidence>
<keyword evidence="3" id="KW-1185">Reference proteome</keyword>
<dbReference type="OrthoDB" id="3239511at2759"/>
<feature type="compositionally biased region" description="Polar residues" evidence="1">
    <location>
        <begin position="1"/>
        <end position="13"/>
    </location>
</feature>
<evidence type="ECO:0000313" key="3">
    <source>
        <dbReference type="Proteomes" id="UP000054485"/>
    </source>
</evidence>
<feature type="region of interest" description="Disordered" evidence="1">
    <location>
        <begin position="1"/>
        <end position="42"/>
    </location>
</feature>
<dbReference type="HOGENOM" id="CLU_112975_0_0_1"/>
<name>A0A0D0ANY7_9AGAM</name>
<sequence>MHGTSPQSHQSADFNPGSPYFQQDDAGFNPTALDLDAAEPQPQKDDIKVEYHPHSKIPSIIHHFADFSCHRSAEDSVPRSTSPWEPFRTQLDFEVVEIALEAAMTKDQTNRLFSLMRRSACGNEAFTLQSHDEVHSFWEMASEWFTPFQSSVVSVTYRKEVHDFNMYCRPLWDWALNLLQDSRFAKHFVFDAQCLYKYNGTCFTCFFDEPWTANAFWDAQVCTYLHP</sequence>
<reference evidence="2 3" key="1">
    <citation type="submission" date="2014-04" db="EMBL/GenBank/DDBJ databases">
        <authorList>
            <consortium name="DOE Joint Genome Institute"/>
            <person name="Kuo A."/>
            <person name="Ruytinx J."/>
            <person name="Rineau F."/>
            <person name="Colpaert J."/>
            <person name="Kohler A."/>
            <person name="Nagy L.G."/>
            <person name="Floudas D."/>
            <person name="Copeland A."/>
            <person name="Barry K.W."/>
            <person name="Cichocki N."/>
            <person name="Veneault-Fourrey C."/>
            <person name="LaButti K."/>
            <person name="Lindquist E.A."/>
            <person name="Lipzen A."/>
            <person name="Lundell T."/>
            <person name="Morin E."/>
            <person name="Murat C."/>
            <person name="Sun H."/>
            <person name="Tunlid A."/>
            <person name="Henrissat B."/>
            <person name="Grigoriev I.V."/>
            <person name="Hibbett D.S."/>
            <person name="Martin F."/>
            <person name="Nordberg H.P."/>
            <person name="Cantor M.N."/>
            <person name="Hua S.X."/>
        </authorList>
    </citation>
    <scope>NUCLEOTIDE SEQUENCE [LARGE SCALE GENOMIC DNA]</scope>
    <source>
        <strain evidence="2 3">UH-Slu-Lm8-n1</strain>
    </source>
</reference>
<dbReference type="STRING" id="930992.A0A0D0ANY7"/>
<gene>
    <name evidence="2" type="ORF">CY34DRAFT_95139</name>
</gene>
<dbReference type="EMBL" id="KN835567">
    <property type="protein sequence ID" value="KIK36032.1"/>
    <property type="molecule type" value="Genomic_DNA"/>
</dbReference>
<evidence type="ECO:0000313" key="2">
    <source>
        <dbReference type="EMBL" id="KIK36032.1"/>
    </source>
</evidence>
<protein>
    <submittedName>
        <fullName evidence="2">Uncharacterized protein</fullName>
    </submittedName>
</protein>
<accession>A0A0D0ANY7</accession>